<feature type="binding site" evidence="5">
    <location>
        <position position="285"/>
    </location>
    <ligand>
        <name>Zn(2+)</name>
        <dbReference type="ChEBI" id="CHEBI:29105"/>
    </ligand>
</feature>
<dbReference type="PANTHER" id="PTHR46015:SF1">
    <property type="entry name" value="HOMOCYSTEINE S-METHYLTRANSFERASE-LIKE ISOFORM 1"/>
    <property type="match status" value="1"/>
</dbReference>
<feature type="domain" description="Hcy-binding" evidence="6">
    <location>
        <begin position="4"/>
        <end position="381"/>
    </location>
</feature>
<feature type="binding site" evidence="5">
    <location>
        <position position="366"/>
    </location>
    <ligand>
        <name>Zn(2+)</name>
        <dbReference type="ChEBI" id="CHEBI:29105"/>
    </ligand>
</feature>
<dbReference type="OMA" id="CSQPEVI"/>
<dbReference type="SUPFAM" id="SSF82282">
    <property type="entry name" value="Homocysteine S-methyltransferase"/>
    <property type="match status" value="1"/>
</dbReference>
<reference evidence="7 8" key="1">
    <citation type="journal article" date="2012" name="Science">
        <title>The Paleozoic origin of enzymatic lignin decomposition reconstructed from 31 fungal genomes.</title>
        <authorList>
            <person name="Floudas D."/>
            <person name="Binder M."/>
            <person name="Riley R."/>
            <person name="Barry K."/>
            <person name="Blanchette R.A."/>
            <person name="Henrissat B."/>
            <person name="Martinez A.T."/>
            <person name="Otillar R."/>
            <person name="Spatafora J.W."/>
            <person name="Yadav J.S."/>
            <person name="Aerts A."/>
            <person name="Benoit I."/>
            <person name="Boyd A."/>
            <person name="Carlson A."/>
            <person name="Copeland A."/>
            <person name="Coutinho P.M."/>
            <person name="de Vries R.P."/>
            <person name="Ferreira P."/>
            <person name="Findley K."/>
            <person name="Foster B."/>
            <person name="Gaskell J."/>
            <person name="Glotzer D."/>
            <person name="Gorecki P."/>
            <person name="Heitman J."/>
            <person name="Hesse C."/>
            <person name="Hori C."/>
            <person name="Igarashi K."/>
            <person name="Jurgens J.A."/>
            <person name="Kallen N."/>
            <person name="Kersten P."/>
            <person name="Kohler A."/>
            <person name="Kuees U."/>
            <person name="Kumar T.K.A."/>
            <person name="Kuo A."/>
            <person name="LaButti K."/>
            <person name="Larrondo L.F."/>
            <person name="Lindquist E."/>
            <person name="Ling A."/>
            <person name="Lombard V."/>
            <person name="Lucas S."/>
            <person name="Lundell T."/>
            <person name="Martin R."/>
            <person name="McLaughlin D.J."/>
            <person name="Morgenstern I."/>
            <person name="Morin E."/>
            <person name="Murat C."/>
            <person name="Nagy L.G."/>
            <person name="Nolan M."/>
            <person name="Ohm R.A."/>
            <person name="Patyshakuliyeva A."/>
            <person name="Rokas A."/>
            <person name="Ruiz-Duenas F.J."/>
            <person name="Sabat G."/>
            <person name="Salamov A."/>
            <person name="Samejima M."/>
            <person name="Schmutz J."/>
            <person name="Slot J.C."/>
            <person name="St John F."/>
            <person name="Stenlid J."/>
            <person name="Sun H."/>
            <person name="Sun S."/>
            <person name="Syed K."/>
            <person name="Tsang A."/>
            <person name="Wiebenga A."/>
            <person name="Young D."/>
            <person name="Pisabarro A."/>
            <person name="Eastwood D.C."/>
            <person name="Martin F."/>
            <person name="Cullen D."/>
            <person name="Grigoriev I.V."/>
            <person name="Hibbett D.S."/>
        </authorList>
    </citation>
    <scope>NUCLEOTIDE SEQUENCE [LARGE SCALE GENOMIC DNA]</scope>
    <source>
        <strain evidence="7 8">ATCC 11539</strain>
    </source>
</reference>
<keyword evidence="8" id="KW-1185">Reference proteome</keyword>
<sequence>MTAVSNLWHLFGKSLVTLDGGLGTTLEDVFHKDISHTPLWSAKPIDGDPEAIIAVHLAFLRAGARVILTSTYQCAHETFHRAGYTREDARRIMTKAVMLAVEARKRFLQEENTDTHPSIKIAIALSLGPFGATLSPAQEFDGFYPPPYGPRGYEPDGNNVNTFAAAEEGKEDSAIHALCQFHLERLLVFASDLDVWSSIDCLAFETVPLIREVKAIRKAVTALYQGHSGPGASKKPWWISTVFPDGRYPQAKLLDGRPVRAADVVEAVLGPDNDALRPDGYGINCTASTFLAGLVSEATIKAKELADARKLWLVLYPNGGDTYDPITQKWIEGRDGKKWEWAEDLYNTIQIARRSGFWEGIVAGGCCRTGPDEIQALVGKLSIE</sequence>
<dbReference type="HOGENOM" id="CLU_004914_3_2_1"/>
<dbReference type="GO" id="GO:0046872">
    <property type="term" value="F:metal ion binding"/>
    <property type="evidence" value="ECO:0007669"/>
    <property type="project" value="UniProtKB-KW"/>
</dbReference>
<dbReference type="Gene3D" id="3.20.20.330">
    <property type="entry name" value="Homocysteine-binding-like domain"/>
    <property type="match status" value="1"/>
</dbReference>
<dbReference type="Proteomes" id="UP000030669">
    <property type="component" value="Unassembled WGS sequence"/>
</dbReference>
<accession>S7RR85</accession>
<dbReference type="STRING" id="670483.S7RR85"/>
<dbReference type="GO" id="GO:0033528">
    <property type="term" value="P:S-methylmethionine cycle"/>
    <property type="evidence" value="ECO:0007669"/>
    <property type="project" value="TreeGrafter"/>
</dbReference>
<keyword evidence="3 5" id="KW-0479">Metal-binding</keyword>
<dbReference type="PANTHER" id="PTHR46015">
    <property type="entry name" value="ZGC:172121"/>
    <property type="match status" value="1"/>
</dbReference>
<dbReference type="InterPro" id="IPR003726">
    <property type="entry name" value="HCY_dom"/>
</dbReference>
<gene>
    <name evidence="7" type="ORF">GLOTRDRAFT_115180</name>
</gene>
<evidence type="ECO:0000313" key="8">
    <source>
        <dbReference type="Proteomes" id="UP000030669"/>
    </source>
</evidence>
<dbReference type="KEGG" id="gtr:GLOTRDRAFT_115180"/>
<proteinExistence type="predicted"/>
<keyword evidence="1 5" id="KW-0489">Methyltransferase</keyword>
<dbReference type="GO" id="GO:0032259">
    <property type="term" value="P:methylation"/>
    <property type="evidence" value="ECO:0007669"/>
    <property type="project" value="UniProtKB-KW"/>
</dbReference>
<dbReference type="RefSeq" id="XP_007864282.1">
    <property type="nucleotide sequence ID" value="XM_007866091.1"/>
</dbReference>
<dbReference type="GO" id="GO:0008898">
    <property type="term" value="F:S-adenosylmethionine-homocysteine S-methyltransferase activity"/>
    <property type="evidence" value="ECO:0007669"/>
    <property type="project" value="TreeGrafter"/>
</dbReference>
<evidence type="ECO:0000256" key="1">
    <source>
        <dbReference type="ARBA" id="ARBA00022603"/>
    </source>
</evidence>
<evidence type="ECO:0000259" key="6">
    <source>
        <dbReference type="PROSITE" id="PS50970"/>
    </source>
</evidence>
<dbReference type="EMBL" id="KB469299">
    <property type="protein sequence ID" value="EPQ57135.1"/>
    <property type="molecule type" value="Genomic_DNA"/>
</dbReference>
<evidence type="ECO:0000256" key="5">
    <source>
        <dbReference type="PROSITE-ProRule" id="PRU00333"/>
    </source>
</evidence>
<dbReference type="OrthoDB" id="261426at2759"/>
<name>S7RR85_GLOTA</name>
<dbReference type="InterPro" id="IPR036589">
    <property type="entry name" value="HCY_dom_sf"/>
</dbReference>
<evidence type="ECO:0000256" key="3">
    <source>
        <dbReference type="ARBA" id="ARBA00022723"/>
    </source>
</evidence>
<feature type="binding site" evidence="5">
    <location>
        <position position="367"/>
    </location>
    <ligand>
        <name>Zn(2+)</name>
        <dbReference type="ChEBI" id="CHEBI:29105"/>
    </ligand>
</feature>
<dbReference type="GeneID" id="19299996"/>
<organism evidence="7 8">
    <name type="scientific">Gloeophyllum trabeum (strain ATCC 11539 / FP-39264 / Madison 617)</name>
    <name type="common">Brown rot fungus</name>
    <dbReference type="NCBI Taxonomy" id="670483"/>
    <lineage>
        <taxon>Eukaryota</taxon>
        <taxon>Fungi</taxon>
        <taxon>Dikarya</taxon>
        <taxon>Basidiomycota</taxon>
        <taxon>Agaricomycotina</taxon>
        <taxon>Agaricomycetes</taxon>
        <taxon>Gloeophyllales</taxon>
        <taxon>Gloeophyllaceae</taxon>
        <taxon>Gloeophyllum</taxon>
    </lineage>
</organism>
<keyword evidence="4 5" id="KW-0862">Zinc</keyword>
<comment type="cofactor">
    <cofactor evidence="5">
        <name>Zn(2+)</name>
        <dbReference type="ChEBI" id="CHEBI:29105"/>
    </cofactor>
</comment>
<dbReference type="Pfam" id="PF02574">
    <property type="entry name" value="S-methyl_trans"/>
    <property type="match status" value="1"/>
</dbReference>
<evidence type="ECO:0000256" key="2">
    <source>
        <dbReference type="ARBA" id="ARBA00022679"/>
    </source>
</evidence>
<evidence type="ECO:0000313" key="7">
    <source>
        <dbReference type="EMBL" id="EPQ57135.1"/>
    </source>
</evidence>
<keyword evidence="2 5" id="KW-0808">Transferase</keyword>
<dbReference type="GO" id="GO:0009086">
    <property type="term" value="P:methionine biosynthetic process"/>
    <property type="evidence" value="ECO:0007669"/>
    <property type="project" value="TreeGrafter"/>
</dbReference>
<dbReference type="AlphaFoldDB" id="S7RR85"/>
<evidence type="ECO:0000256" key="4">
    <source>
        <dbReference type="ARBA" id="ARBA00022833"/>
    </source>
</evidence>
<dbReference type="PROSITE" id="PS50970">
    <property type="entry name" value="HCY"/>
    <property type="match status" value="1"/>
</dbReference>
<dbReference type="InterPro" id="IPR051486">
    <property type="entry name" value="Hcy_S-methyltransferase"/>
</dbReference>
<dbReference type="eggNOG" id="KOG1579">
    <property type="taxonomic scope" value="Eukaryota"/>
</dbReference>
<protein>
    <submittedName>
        <fullName evidence="7">Homocysteine S-methyltransferase</fullName>
    </submittedName>
</protein>